<protein>
    <recommendedName>
        <fullName evidence="8">TMC domain-containing protein</fullName>
    </recommendedName>
</protein>
<keyword evidence="10" id="KW-1185">Reference proteome</keyword>
<feature type="transmembrane region" description="Helical" evidence="7">
    <location>
        <begin position="358"/>
        <end position="379"/>
    </location>
</feature>
<dbReference type="AlphaFoldDB" id="A0AAE0RSF1"/>
<feature type="transmembrane region" description="Helical" evidence="7">
    <location>
        <begin position="310"/>
        <end position="338"/>
    </location>
</feature>
<dbReference type="InterPro" id="IPR038900">
    <property type="entry name" value="TMC"/>
</dbReference>
<evidence type="ECO:0000256" key="2">
    <source>
        <dbReference type="ARBA" id="ARBA00006510"/>
    </source>
</evidence>
<evidence type="ECO:0000313" key="9">
    <source>
        <dbReference type="EMBL" id="KAK3578739.1"/>
    </source>
</evidence>
<reference evidence="9" key="2">
    <citation type="journal article" date="2021" name="Genome Biol. Evol.">
        <title>Developing a high-quality reference genome for a parasitic bivalve with doubly uniparental inheritance (Bivalvia: Unionida).</title>
        <authorList>
            <person name="Smith C.H."/>
        </authorList>
    </citation>
    <scope>NUCLEOTIDE SEQUENCE</scope>
    <source>
        <strain evidence="9">CHS0354</strain>
        <tissue evidence="9">Mantle</tissue>
    </source>
</reference>
<comment type="subcellular location">
    <subcellularLocation>
        <location evidence="1">Membrane</location>
        <topology evidence="1">Multi-pass membrane protein</topology>
    </subcellularLocation>
</comment>
<feature type="transmembrane region" description="Helical" evidence="7">
    <location>
        <begin position="400"/>
        <end position="418"/>
    </location>
</feature>
<evidence type="ECO:0000256" key="1">
    <source>
        <dbReference type="ARBA" id="ARBA00004141"/>
    </source>
</evidence>
<feature type="transmembrane region" description="Helical" evidence="7">
    <location>
        <begin position="157"/>
        <end position="176"/>
    </location>
</feature>
<accession>A0AAE0RSF1</accession>
<dbReference type="EMBL" id="JAEAOA010000635">
    <property type="protein sequence ID" value="KAK3578739.1"/>
    <property type="molecule type" value="Genomic_DNA"/>
</dbReference>
<name>A0AAE0RSF1_9BIVA</name>
<feature type="transmembrane region" description="Helical" evidence="7">
    <location>
        <begin position="491"/>
        <end position="510"/>
    </location>
</feature>
<dbReference type="Pfam" id="PF07810">
    <property type="entry name" value="TMC"/>
    <property type="match status" value="1"/>
</dbReference>
<dbReference type="GO" id="GO:0005886">
    <property type="term" value="C:plasma membrane"/>
    <property type="evidence" value="ECO:0007669"/>
    <property type="project" value="InterPro"/>
</dbReference>
<gene>
    <name evidence="9" type="ORF">CHS0354_010120</name>
</gene>
<comment type="caution">
    <text evidence="9">The sequence shown here is derived from an EMBL/GenBank/DDBJ whole genome shotgun (WGS) entry which is preliminary data.</text>
</comment>
<reference evidence="9" key="1">
    <citation type="journal article" date="2021" name="Genome Biol. Evol.">
        <title>A High-Quality Reference Genome for a Parasitic Bivalve with Doubly Uniparental Inheritance (Bivalvia: Unionida).</title>
        <authorList>
            <person name="Smith C.H."/>
        </authorList>
    </citation>
    <scope>NUCLEOTIDE SEQUENCE</scope>
    <source>
        <strain evidence="9">CHS0354</strain>
    </source>
</reference>
<evidence type="ECO:0000259" key="8">
    <source>
        <dbReference type="Pfam" id="PF07810"/>
    </source>
</evidence>
<organism evidence="9 10">
    <name type="scientific">Potamilus streckersoni</name>
    <dbReference type="NCBI Taxonomy" id="2493646"/>
    <lineage>
        <taxon>Eukaryota</taxon>
        <taxon>Metazoa</taxon>
        <taxon>Spiralia</taxon>
        <taxon>Lophotrochozoa</taxon>
        <taxon>Mollusca</taxon>
        <taxon>Bivalvia</taxon>
        <taxon>Autobranchia</taxon>
        <taxon>Heteroconchia</taxon>
        <taxon>Palaeoheterodonta</taxon>
        <taxon>Unionida</taxon>
        <taxon>Unionoidea</taxon>
        <taxon>Unionidae</taxon>
        <taxon>Ambleminae</taxon>
        <taxon>Lampsilini</taxon>
        <taxon>Potamilus</taxon>
    </lineage>
</organism>
<keyword evidence="4 7" id="KW-1133">Transmembrane helix</keyword>
<proteinExistence type="inferred from homology"/>
<dbReference type="InterPro" id="IPR012496">
    <property type="entry name" value="TMC_dom"/>
</dbReference>
<feature type="region of interest" description="Disordered" evidence="6">
    <location>
        <begin position="1"/>
        <end position="25"/>
    </location>
</feature>
<dbReference type="PANTHER" id="PTHR23302">
    <property type="entry name" value="TRANSMEMBRANE CHANNEL-RELATED"/>
    <property type="match status" value="1"/>
</dbReference>
<dbReference type="Proteomes" id="UP001195483">
    <property type="component" value="Unassembled WGS sequence"/>
</dbReference>
<feature type="transmembrane region" description="Helical" evidence="7">
    <location>
        <begin position="438"/>
        <end position="459"/>
    </location>
</feature>
<keyword evidence="5 7" id="KW-0472">Membrane</keyword>
<evidence type="ECO:0000256" key="6">
    <source>
        <dbReference type="SAM" id="MobiDB-lite"/>
    </source>
</evidence>
<feature type="transmembrane region" description="Helical" evidence="7">
    <location>
        <begin position="466"/>
        <end position="485"/>
    </location>
</feature>
<dbReference type="PANTHER" id="PTHR23302:SF24">
    <property type="entry name" value="TMC DOMAIN-CONTAINING PROTEIN"/>
    <property type="match status" value="1"/>
</dbReference>
<dbReference type="GO" id="GO:0008381">
    <property type="term" value="F:mechanosensitive monoatomic ion channel activity"/>
    <property type="evidence" value="ECO:0007669"/>
    <property type="project" value="TreeGrafter"/>
</dbReference>
<feature type="transmembrane region" description="Helical" evidence="7">
    <location>
        <begin position="530"/>
        <end position="550"/>
    </location>
</feature>
<feature type="transmembrane region" description="Helical" evidence="7">
    <location>
        <begin position="217"/>
        <end position="235"/>
    </location>
</feature>
<reference evidence="9" key="3">
    <citation type="submission" date="2023-05" db="EMBL/GenBank/DDBJ databases">
        <authorList>
            <person name="Smith C.H."/>
        </authorList>
    </citation>
    <scope>NUCLEOTIDE SEQUENCE</scope>
    <source>
        <strain evidence="9">CHS0354</strain>
        <tissue evidence="9">Mantle</tissue>
    </source>
</reference>
<evidence type="ECO:0000256" key="7">
    <source>
        <dbReference type="SAM" id="Phobius"/>
    </source>
</evidence>
<evidence type="ECO:0000256" key="4">
    <source>
        <dbReference type="ARBA" id="ARBA00022989"/>
    </source>
</evidence>
<sequence length="670" mass="76317">MTELKNHTTPGYEKDHFAGRHSQDNVHDNVSDADISLEKQSVKEILPQRKPSLAQSLTRAVYNDGHDKTTDEDVYIGMLPKEKKEYQAKKQKNIRAGMNCLKLVWFDFSKWFQRWKAKEKDNPLFKMYIKNMESNFGSGIGSVFIFTRWIFCLNAFLAILWLGFIVLPTAVTFTQYQSLEGSFAFKNLIDGKGIIGQLWLFYGAYTEYLQGAYPLSLVYLLLLLVTYYGNLIIILRSIAKGQQPSQSAINESRFRFSLLLWTSWDHSITSGEAAGNLTKGIISAFKDNIYEAKASDEDSNRSKRQKYTVFALRTLAWFITIILIGGGCTAIVFLVIYVNFNQMLPNQSSAEAEDFLSTYGTTIIFSLINIFVPMCIGQLPKIEKYTSGRYELNVTLARVFFLRMANLFALIASIYSSVTSRTLGCTGTVIGQELYKLVIMDTLINAVVQLSMNFASYFWKKTKAEFSISSNVLVLIYRQGLVWIGSFACPVMPVLGMLSSLVFFFMNYLIISKTCRPPIKRWNQSRNTTFFMTFLLTTLAFTIIPAAVVIGNHDIIRLGQTENQKQFCGPFGGLKPTSVYTEFSVKQTYVVKEILRWFISDTVVITLFCMLLAIVFYLKIRLSGEKRHGRILIAELKEERDENKHLVNKMLGMGINLGSTQDENTFKKKQ</sequence>
<evidence type="ECO:0000313" key="10">
    <source>
        <dbReference type="Proteomes" id="UP001195483"/>
    </source>
</evidence>
<feature type="transmembrane region" description="Helical" evidence="7">
    <location>
        <begin position="594"/>
        <end position="618"/>
    </location>
</feature>
<feature type="domain" description="TMC" evidence="8">
    <location>
        <begin position="425"/>
        <end position="524"/>
    </location>
</feature>
<comment type="similarity">
    <text evidence="2">Belongs to the TMC family.</text>
</comment>
<keyword evidence="3 7" id="KW-0812">Transmembrane</keyword>
<evidence type="ECO:0000256" key="3">
    <source>
        <dbReference type="ARBA" id="ARBA00022692"/>
    </source>
</evidence>
<evidence type="ECO:0000256" key="5">
    <source>
        <dbReference type="ARBA" id="ARBA00023136"/>
    </source>
</evidence>